<dbReference type="InterPro" id="IPR014721">
    <property type="entry name" value="Ribsml_uS5_D2-typ_fold_subgr"/>
</dbReference>
<protein>
    <submittedName>
        <fullName evidence="4">DNA mismatch repair protein Mlh1</fullName>
    </submittedName>
</protein>
<dbReference type="InterPro" id="IPR020568">
    <property type="entry name" value="Ribosomal_Su5_D2-typ_SF"/>
</dbReference>
<proteinExistence type="predicted"/>
<name>A0A8X6Y5K6_9ARAC</name>
<dbReference type="InterPro" id="IPR032189">
    <property type="entry name" value="Mlh1_C"/>
</dbReference>
<dbReference type="PANTHER" id="PTHR10073:SF12">
    <property type="entry name" value="DNA MISMATCH REPAIR PROTEIN MLH1"/>
    <property type="match status" value="1"/>
</dbReference>
<evidence type="ECO:0000259" key="3">
    <source>
        <dbReference type="Pfam" id="PF16413"/>
    </source>
</evidence>
<organism evidence="4 5">
    <name type="scientific">Trichonephila inaurata madagascariensis</name>
    <dbReference type="NCBI Taxonomy" id="2747483"/>
    <lineage>
        <taxon>Eukaryota</taxon>
        <taxon>Metazoa</taxon>
        <taxon>Ecdysozoa</taxon>
        <taxon>Arthropoda</taxon>
        <taxon>Chelicerata</taxon>
        <taxon>Arachnida</taxon>
        <taxon>Araneae</taxon>
        <taxon>Araneomorphae</taxon>
        <taxon>Entelegynae</taxon>
        <taxon>Araneoidea</taxon>
        <taxon>Nephilidae</taxon>
        <taxon>Trichonephila</taxon>
        <taxon>Trichonephila inaurata</taxon>
    </lineage>
</organism>
<dbReference type="PANTHER" id="PTHR10073">
    <property type="entry name" value="DNA MISMATCH REPAIR PROTEIN MLH, PMS, MUTL"/>
    <property type="match status" value="1"/>
</dbReference>
<dbReference type="GO" id="GO:0016887">
    <property type="term" value="F:ATP hydrolysis activity"/>
    <property type="evidence" value="ECO:0007669"/>
    <property type="project" value="InterPro"/>
</dbReference>
<dbReference type="Proteomes" id="UP000886998">
    <property type="component" value="Unassembled WGS sequence"/>
</dbReference>
<dbReference type="GO" id="GO:0140664">
    <property type="term" value="F:ATP-dependent DNA damage sensor activity"/>
    <property type="evidence" value="ECO:0007669"/>
    <property type="project" value="InterPro"/>
</dbReference>
<evidence type="ECO:0000259" key="2">
    <source>
        <dbReference type="Pfam" id="PF01119"/>
    </source>
</evidence>
<comment type="caution">
    <text evidence="4">The sequence shown here is derived from an EMBL/GenBank/DDBJ whole genome shotgun (WGS) entry which is preliminary data.</text>
</comment>
<reference evidence="4" key="1">
    <citation type="submission" date="2020-08" db="EMBL/GenBank/DDBJ databases">
        <title>Multicomponent nature underlies the extraordinary mechanical properties of spider dragline silk.</title>
        <authorList>
            <person name="Kono N."/>
            <person name="Nakamura H."/>
            <person name="Mori M."/>
            <person name="Yoshida Y."/>
            <person name="Ohtoshi R."/>
            <person name="Malay A.D."/>
            <person name="Moran D.A.P."/>
            <person name="Tomita M."/>
            <person name="Numata K."/>
            <person name="Arakawa K."/>
        </authorList>
    </citation>
    <scope>NUCLEOTIDE SEQUENCE</scope>
</reference>
<evidence type="ECO:0000313" key="5">
    <source>
        <dbReference type="Proteomes" id="UP000886998"/>
    </source>
</evidence>
<gene>
    <name evidence="4" type="primary">MLH1</name>
    <name evidence="4" type="ORF">TNIN_111771</name>
</gene>
<feature type="domain" description="DNA mismatch repair protein S5" evidence="2">
    <location>
        <begin position="4"/>
        <end position="46"/>
    </location>
</feature>
<dbReference type="EMBL" id="BMAV01016059">
    <property type="protein sequence ID" value="GFY66475.1"/>
    <property type="molecule type" value="Genomic_DNA"/>
</dbReference>
<dbReference type="GO" id="GO:0006298">
    <property type="term" value="P:mismatch repair"/>
    <property type="evidence" value="ECO:0007669"/>
    <property type="project" value="InterPro"/>
</dbReference>
<dbReference type="GO" id="GO:0005524">
    <property type="term" value="F:ATP binding"/>
    <property type="evidence" value="ECO:0007669"/>
    <property type="project" value="InterPro"/>
</dbReference>
<evidence type="ECO:0000313" key="4">
    <source>
        <dbReference type="EMBL" id="GFY66475.1"/>
    </source>
</evidence>
<dbReference type="SUPFAM" id="SSF54211">
    <property type="entry name" value="Ribosomal protein S5 domain 2-like"/>
    <property type="match status" value="1"/>
</dbReference>
<dbReference type="OrthoDB" id="10263226at2759"/>
<dbReference type="AlphaFoldDB" id="A0A8X6Y5K6"/>
<dbReference type="GO" id="GO:0030983">
    <property type="term" value="F:mismatched DNA binding"/>
    <property type="evidence" value="ECO:0007669"/>
    <property type="project" value="InterPro"/>
</dbReference>
<dbReference type="Pfam" id="PF16413">
    <property type="entry name" value="Mlh1_C"/>
    <property type="match status" value="1"/>
</dbReference>
<keyword evidence="5" id="KW-1185">Reference proteome</keyword>
<accession>A0A8X6Y5K6</accession>
<dbReference type="GO" id="GO:0032389">
    <property type="term" value="C:MutLalpha complex"/>
    <property type="evidence" value="ECO:0007669"/>
    <property type="project" value="TreeGrafter"/>
</dbReference>
<evidence type="ECO:0000256" key="1">
    <source>
        <dbReference type="SAM" id="MobiDB-lite"/>
    </source>
</evidence>
<feature type="region of interest" description="Disordered" evidence="1">
    <location>
        <begin position="71"/>
        <end position="104"/>
    </location>
</feature>
<dbReference type="Gene3D" id="3.30.230.10">
    <property type="match status" value="1"/>
</dbReference>
<dbReference type="Pfam" id="PF01119">
    <property type="entry name" value="DNA_mis_repair"/>
    <property type="match status" value="1"/>
</dbReference>
<feature type="domain" description="DNA mismatch repair protein Mlh1 C-terminal" evidence="3">
    <location>
        <begin position="116"/>
        <end position="365"/>
    </location>
</feature>
<sequence>MFNIFLSLDILPQNVDVNVHPTKHEVRFLNEADIFEKLQQAVDAKLLGSNSSRSFLTQTLLPTVPDVTFEGITKKTSDGNDSTKEKKIYDHHSSNEKAEANKDGNVEELPTRVEIQLTSILELRNEVEKDCHPGLNDVIQHMTFIGCVDQKFALFQHNTNLYLGNTHEISKELFYQIMLKDFGNFGALRLSNPAPIADLAIIALDSEDSGWTVADGPKESLAKYVVDLLKSKAPMLDEYFSVEIDEDGNLLTLPLLLENYDPPLINLPSLVLRIASDVEWSSEKECFQSFCREMAAFYAVPEKKIHSENFNKTEANGEKSFNWIIEHAIYTAIKKNLKPPNHFSTDASILRIANLPDLYKVFERC</sequence>
<dbReference type="InterPro" id="IPR038973">
    <property type="entry name" value="MutL/Mlh/Pms-like"/>
</dbReference>
<feature type="compositionally biased region" description="Basic and acidic residues" evidence="1">
    <location>
        <begin position="72"/>
        <end position="104"/>
    </location>
</feature>
<dbReference type="InterPro" id="IPR013507">
    <property type="entry name" value="DNA_mismatch_S5_2-like"/>
</dbReference>